<proteinExistence type="predicted"/>
<evidence type="ECO:0000313" key="2">
    <source>
        <dbReference type="EMBL" id="MBW8268106.1"/>
    </source>
</evidence>
<feature type="domain" description="Glycine zipper" evidence="1">
    <location>
        <begin position="39"/>
        <end position="81"/>
    </location>
</feature>
<name>A0ABS7EXM6_9PROT</name>
<dbReference type="InterPro" id="IPR039567">
    <property type="entry name" value="Gly-zipper"/>
</dbReference>
<comment type="caution">
    <text evidence="2">The sequence shown here is derived from an EMBL/GenBank/DDBJ whole genome shotgun (WGS) entry which is preliminary data.</text>
</comment>
<accession>A0ABS7EXM6</accession>
<keyword evidence="3" id="KW-1185">Reference proteome</keyword>
<organism evidence="2 3">
    <name type="scientific">Caldovatus aquaticus</name>
    <dbReference type="NCBI Taxonomy" id="2865671"/>
    <lineage>
        <taxon>Bacteria</taxon>
        <taxon>Pseudomonadati</taxon>
        <taxon>Pseudomonadota</taxon>
        <taxon>Alphaproteobacteria</taxon>
        <taxon>Acetobacterales</taxon>
        <taxon>Roseomonadaceae</taxon>
        <taxon>Caldovatus</taxon>
    </lineage>
</organism>
<dbReference type="PROSITE" id="PS51257">
    <property type="entry name" value="PROKAR_LIPOPROTEIN"/>
    <property type="match status" value="1"/>
</dbReference>
<reference evidence="2 3" key="1">
    <citation type="submission" date="2021-08" db="EMBL/GenBank/DDBJ databases">
        <title>Caldovatus sediminis gen. nov., sp. nov., a moderately thermophilic bacterium isolated from a hot spring.</title>
        <authorList>
            <person name="Hu C.-J."/>
            <person name="Li W.-J."/>
            <person name="Xian W.-D."/>
        </authorList>
    </citation>
    <scope>NUCLEOTIDE SEQUENCE [LARGE SCALE GENOMIC DNA]</scope>
    <source>
        <strain evidence="2 3">SYSU G05006</strain>
    </source>
</reference>
<dbReference type="EMBL" id="JAHZUY010000002">
    <property type="protein sequence ID" value="MBW8268106.1"/>
    <property type="molecule type" value="Genomic_DNA"/>
</dbReference>
<evidence type="ECO:0000259" key="1">
    <source>
        <dbReference type="Pfam" id="PF13488"/>
    </source>
</evidence>
<dbReference type="RefSeq" id="WP_220115612.1">
    <property type="nucleotide sequence ID" value="NZ_JAHZUY010000002.1"/>
</dbReference>
<dbReference type="Pfam" id="PF13488">
    <property type="entry name" value="Gly-zipper_Omp"/>
    <property type="match status" value="1"/>
</dbReference>
<sequence length="102" mass="10338">MRRFPSATAVLAGALALGGCVYAYPVPVVDPVWGSVGAGAALGAGAGALIGSAGGSAGEGAAVGALVGALGGYAIGREQQRRWEEEQAWRRYGYAPPRYGWW</sequence>
<gene>
    <name evidence="2" type="ORF">K1J50_01255</name>
</gene>
<evidence type="ECO:0000313" key="3">
    <source>
        <dbReference type="Proteomes" id="UP001519924"/>
    </source>
</evidence>
<dbReference type="Proteomes" id="UP001519924">
    <property type="component" value="Unassembled WGS sequence"/>
</dbReference>
<protein>
    <recommendedName>
        <fullName evidence="1">Glycine zipper domain-containing protein</fullName>
    </recommendedName>
</protein>